<evidence type="ECO:0000256" key="7">
    <source>
        <dbReference type="ARBA" id="ARBA00023163"/>
    </source>
</evidence>
<organism evidence="14 15">
    <name type="scientific">Prunus dulcis</name>
    <name type="common">Almond</name>
    <name type="synonym">Amygdalus dulcis</name>
    <dbReference type="NCBI Taxonomy" id="3755"/>
    <lineage>
        <taxon>Eukaryota</taxon>
        <taxon>Viridiplantae</taxon>
        <taxon>Streptophyta</taxon>
        <taxon>Embryophyta</taxon>
        <taxon>Tracheophyta</taxon>
        <taxon>Spermatophyta</taxon>
        <taxon>Magnoliopsida</taxon>
        <taxon>eudicotyledons</taxon>
        <taxon>Gunneridae</taxon>
        <taxon>Pentapetalae</taxon>
        <taxon>rosids</taxon>
        <taxon>fabids</taxon>
        <taxon>Rosales</taxon>
        <taxon>Rosaceae</taxon>
        <taxon>Amygdaloideae</taxon>
        <taxon>Amygdaleae</taxon>
        <taxon>Prunus</taxon>
    </lineage>
</organism>
<dbReference type="PROSITE" id="PS50848">
    <property type="entry name" value="START"/>
    <property type="match status" value="1"/>
</dbReference>
<keyword evidence="7" id="KW-0804">Transcription</keyword>
<dbReference type="CDD" id="cd08875">
    <property type="entry name" value="START_ArGLABRA2_like"/>
    <property type="match status" value="1"/>
</dbReference>
<dbReference type="InterPro" id="IPR017970">
    <property type="entry name" value="Homeobox_CS"/>
</dbReference>
<dbReference type="PANTHER" id="PTHR45654">
    <property type="entry name" value="HOMEOBOX-LEUCINE ZIPPER PROTEIN MERISTEM L1"/>
    <property type="match status" value="1"/>
</dbReference>
<evidence type="ECO:0000259" key="13">
    <source>
        <dbReference type="PROSITE" id="PS50848"/>
    </source>
</evidence>
<proteinExistence type="inferred from homology"/>
<dbReference type="Pfam" id="PF00046">
    <property type="entry name" value="Homeodomain"/>
    <property type="match status" value="1"/>
</dbReference>
<dbReference type="AlphaFoldDB" id="A0A5E4G9Q0"/>
<evidence type="ECO:0000313" key="14">
    <source>
        <dbReference type="EMBL" id="VVA36292.1"/>
    </source>
</evidence>
<dbReference type="PANTHER" id="PTHR45654:SF9">
    <property type="entry name" value="HOMEOBOX-LEUCINE ZIPPER PROTEIN HDG10-RELATED"/>
    <property type="match status" value="1"/>
</dbReference>
<evidence type="ECO:0000256" key="5">
    <source>
        <dbReference type="ARBA" id="ARBA00023125"/>
    </source>
</evidence>
<dbReference type="Gene3D" id="3.30.530.20">
    <property type="match status" value="1"/>
</dbReference>
<evidence type="ECO:0000256" key="8">
    <source>
        <dbReference type="ARBA" id="ARBA00023242"/>
    </source>
</evidence>
<name>A0A5E4G9Q0_PRUDU</name>
<dbReference type="CDD" id="cd00086">
    <property type="entry name" value="homeodomain"/>
    <property type="match status" value="1"/>
</dbReference>
<dbReference type="GO" id="GO:0008289">
    <property type="term" value="F:lipid binding"/>
    <property type="evidence" value="ECO:0007669"/>
    <property type="project" value="InterPro"/>
</dbReference>
<dbReference type="InterPro" id="IPR002913">
    <property type="entry name" value="START_lipid-bd_dom"/>
</dbReference>
<evidence type="ECO:0000256" key="9">
    <source>
        <dbReference type="PROSITE-ProRule" id="PRU00108"/>
    </source>
</evidence>
<comment type="subcellular location">
    <subcellularLocation>
        <location evidence="1 9 10">Nucleus</location>
    </subcellularLocation>
</comment>
<feature type="region of interest" description="Disordered" evidence="11">
    <location>
        <begin position="1"/>
        <end position="33"/>
    </location>
</feature>
<accession>A0A5E4G9Q0</accession>
<reference evidence="15" key="1">
    <citation type="journal article" date="2020" name="Plant J.">
        <title>Transposons played a major role in the diversification between the closely related almond and peach genomes: results from the almond genome sequence.</title>
        <authorList>
            <person name="Alioto T."/>
            <person name="Alexiou K.G."/>
            <person name="Bardil A."/>
            <person name="Barteri F."/>
            <person name="Castanera R."/>
            <person name="Cruz F."/>
            <person name="Dhingra A."/>
            <person name="Duval H."/>
            <person name="Fernandez I Marti A."/>
            <person name="Frias L."/>
            <person name="Galan B."/>
            <person name="Garcia J.L."/>
            <person name="Howad W."/>
            <person name="Gomez-Garrido J."/>
            <person name="Gut M."/>
            <person name="Julca I."/>
            <person name="Morata J."/>
            <person name="Puigdomenech P."/>
            <person name="Ribeca P."/>
            <person name="Rubio Cabetas M.J."/>
            <person name="Vlasova A."/>
            <person name="Wirthensohn M."/>
            <person name="Garcia-Mas J."/>
            <person name="Gabaldon T."/>
            <person name="Casacuberta J.M."/>
            <person name="Arus P."/>
        </authorList>
    </citation>
    <scope>NUCLEOTIDE SEQUENCE [LARGE SCALE GENOMIC DNA]</scope>
    <source>
        <strain evidence="15">cv. Texas</strain>
    </source>
</reference>
<feature type="domain" description="Homeobox" evidence="12">
    <location>
        <begin position="21"/>
        <end position="81"/>
    </location>
</feature>
<dbReference type="SUPFAM" id="SSF46689">
    <property type="entry name" value="Homeodomain-like"/>
    <property type="match status" value="1"/>
</dbReference>
<dbReference type="PROSITE" id="PS50071">
    <property type="entry name" value="HOMEOBOX_2"/>
    <property type="match status" value="1"/>
</dbReference>
<dbReference type="GO" id="GO:0005634">
    <property type="term" value="C:nucleus"/>
    <property type="evidence" value="ECO:0007669"/>
    <property type="project" value="UniProtKB-SubCell"/>
</dbReference>
<evidence type="ECO:0000256" key="6">
    <source>
        <dbReference type="ARBA" id="ARBA00023155"/>
    </source>
</evidence>
<comment type="similarity">
    <text evidence="2">Belongs to the HD-ZIP homeobox family. Class IV subfamily.</text>
</comment>
<sequence>MELPKGNAGVSGDEQEPSSSRRGNKKYHRHTSEQIQRLEELFKECAHPDDNQRQQLSRELGLEPRQIKFWFQNKRTQTKAQNERADNTVLRVNNERIQCENFAFREALKNVICPTCGGPPFGEEERQLCLQKLQLENAQLREEHDKVASLLSKYIGKPISHIDSLASAAGSSFDFSSGSSMNQGMGSPPLSLNPTNPAVANNAALAYQLKEIPEMEKTHMADTAASAIEELLKSFEIKEPLWIKSPGDGRYLLNRDSYDKIFPRPNHFKSSSARVESSKDSGVVSISAEHLVDIFLDSSKWEDLFPTIITNAKTIQVLESGMVGNQSGRLQLMYEQMHILSPLVLSRDFYFLRHCQQIEIGTWVIVDVSYDFPKETSACQTRSWRLPSGCMIKDMHNGCSKVTWIEHVEVDDKTQTHRLYRDLICSNVAYGAERWIVTLQRMCERFDYSMDEVAPSCEFGGVITTPQGRRSTMKLSHRMVKNFCGMLSMAGKLDFPQLSEVHNSGVRVSVRKNTEPGQPNGMVVSVATSLWLPLPSQNVFNFFRDEETRLQWDVLCNGNPVHEVTRISTGTHPGNCISIIRPFIPTENNMVMLQESYIDSLGALVIYAPVDIPALNIAVCGEDSSKIPILPSGFVISGDGHPETGPAASNGRSGGSLLTVAFQILVSSPTSSKQLNMESVATVNTLISSTVQKIKAALNCSGLD</sequence>
<evidence type="ECO:0000256" key="10">
    <source>
        <dbReference type="RuleBase" id="RU000682"/>
    </source>
</evidence>
<dbReference type="GO" id="GO:0003677">
    <property type="term" value="F:DNA binding"/>
    <property type="evidence" value="ECO:0007669"/>
    <property type="project" value="UniProtKB-UniRule"/>
</dbReference>
<feature type="domain" description="START" evidence="13">
    <location>
        <begin position="213"/>
        <end position="448"/>
    </location>
</feature>
<dbReference type="SMART" id="SM00389">
    <property type="entry name" value="HOX"/>
    <property type="match status" value="1"/>
</dbReference>
<evidence type="ECO:0000256" key="3">
    <source>
        <dbReference type="ARBA" id="ARBA00023015"/>
    </source>
</evidence>
<dbReference type="GO" id="GO:0000981">
    <property type="term" value="F:DNA-binding transcription factor activity, RNA polymerase II-specific"/>
    <property type="evidence" value="ECO:0007669"/>
    <property type="project" value="InterPro"/>
</dbReference>
<gene>
    <name evidence="14" type="ORF">ALMOND_2B020146</name>
</gene>
<keyword evidence="6 9" id="KW-0371">Homeobox</keyword>
<keyword evidence="4" id="KW-0175">Coiled coil</keyword>
<dbReference type="InterPro" id="IPR057993">
    <property type="entry name" value="HD-Zip_IV_C"/>
</dbReference>
<evidence type="ECO:0000256" key="2">
    <source>
        <dbReference type="ARBA" id="ARBA00006789"/>
    </source>
</evidence>
<dbReference type="Pfam" id="PF25797">
    <property type="entry name" value="PDF2_C"/>
    <property type="match status" value="1"/>
</dbReference>
<keyword evidence="5 9" id="KW-0238">DNA-binding</keyword>
<dbReference type="EMBL" id="CABIKO010000443">
    <property type="protein sequence ID" value="VVA36292.1"/>
    <property type="molecule type" value="Genomic_DNA"/>
</dbReference>
<dbReference type="Gene3D" id="1.10.10.60">
    <property type="entry name" value="Homeodomain-like"/>
    <property type="match status" value="1"/>
</dbReference>
<dbReference type="InterPro" id="IPR009057">
    <property type="entry name" value="Homeodomain-like_sf"/>
</dbReference>
<dbReference type="Gramene" id="VVA36292">
    <property type="protein sequence ID" value="VVA36292"/>
    <property type="gene ID" value="Prudul26B020146"/>
</dbReference>
<dbReference type="OMA" id="EREQYTH"/>
<dbReference type="InterPro" id="IPR042160">
    <property type="entry name" value="HD-Zip_IV"/>
</dbReference>
<dbReference type="SMART" id="SM00234">
    <property type="entry name" value="START"/>
    <property type="match status" value="1"/>
</dbReference>
<dbReference type="Pfam" id="PF01852">
    <property type="entry name" value="START"/>
    <property type="match status" value="1"/>
</dbReference>
<protein>
    <submittedName>
        <fullName evidence="14">PREDICTED: homeobox-leucine zipper</fullName>
    </submittedName>
</protein>
<evidence type="ECO:0000256" key="1">
    <source>
        <dbReference type="ARBA" id="ARBA00004123"/>
    </source>
</evidence>
<dbReference type="Proteomes" id="UP000327085">
    <property type="component" value="Chromosome 3"/>
</dbReference>
<dbReference type="SUPFAM" id="SSF55961">
    <property type="entry name" value="Bet v1-like"/>
    <property type="match status" value="2"/>
</dbReference>
<dbReference type="InterPro" id="IPR001356">
    <property type="entry name" value="HD"/>
</dbReference>
<evidence type="ECO:0000259" key="12">
    <source>
        <dbReference type="PROSITE" id="PS50071"/>
    </source>
</evidence>
<dbReference type="InParanoid" id="A0A5E4G9Q0"/>
<dbReference type="PROSITE" id="PS00027">
    <property type="entry name" value="HOMEOBOX_1"/>
    <property type="match status" value="1"/>
</dbReference>
<keyword evidence="8 9" id="KW-0539">Nucleus</keyword>
<dbReference type="FunFam" id="1.10.10.60:FF:000229">
    <property type="entry name" value="Homeobox-leucine zipper protein HDG1"/>
    <property type="match status" value="1"/>
</dbReference>
<feature type="DNA-binding region" description="Homeobox" evidence="9">
    <location>
        <begin position="23"/>
        <end position="82"/>
    </location>
</feature>
<evidence type="ECO:0000256" key="11">
    <source>
        <dbReference type="SAM" id="MobiDB-lite"/>
    </source>
</evidence>
<dbReference type="InterPro" id="IPR023393">
    <property type="entry name" value="START-like_dom_sf"/>
</dbReference>
<evidence type="ECO:0000313" key="15">
    <source>
        <dbReference type="Proteomes" id="UP000327085"/>
    </source>
</evidence>
<evidence type="ECO:0000256" key="4">
    <source>
        <dbReference type="ARBA" id="ARBA00023054"/>
    </source>
</evidence>
<keyword evidence="3" id="KW-0805">Transcription regulation</keyword>